<feature type="region of interest" description="Disordered" evidence="10">
    <location>
        <begin position="398"/>
        <end position="456"/>
    </location>
</feature>
<protein>
    <recommendedName>
        <fullName evidence="16">ATP-dependent RNA helicase RhlB</fullName>
    </recommendedName>
</protein>
<feature type="domain" description="DEAD-box RNA helicase Q" evidence="13">
    <location>
        <begin position="9"/>
        <end position="37"/>
    </location>
</feature>
<evidence type="ECO:0000256" key="2">
    <source>
        <dbReference type="ARBA" id="ARBA00022741"/>
    </source>
</evidence>
<dbReference type="Proteomes" id="UP000029392">
    <property type="component" value="Unassembled WGS sequence"/>
</dbReference>
<evidence type="ECO:0000256" key="9">
    <source>
        <dbReference type="RuleBase" id="RU000492"/>
    </source>
</evidence>
<dbReference type="InterPro" id="IPR023554">
    <property type="entry name" value="RNA_helicase_ATP-dep_RhlB"/>
</dbReference>
<evidence type="ECO:0000256" key="5">
    <source>
        <dbReference type="ARBA" id="ARBA00022840"/>
    </source>
</evidence>
<keyword evidence="3 9" id="KW-0378">Hydrolase</keyword>
<dbReference type="SUPFAM" id="SSF52540">
    <property type="entry name" value="P-loop containing nucleoside triphosphate hydrolases"/>
    <property type="match status" value="1"/>
</dbReference>
<name>A0A091BGA5_9GAMM</name>
<keyword evidence="5 9" id="KW-0067">ATP-binding</keyword>
<evidence type="ECO:0000256" key="4">
    <source>
        <dbReference type="ARBA" id="ARBA00022806"/>
    </source>
</evidence>
<dbReference type="InterPro" id="IPR000629">
    <property type="entry name" value="RNA-helicase_DEAD-box_CS"/>
</dbReference>
<dbReference type="PROSITE" id="PS51192">
    <property type="entry name" value="HELICASE_ATP_BIND_1"/>
    <property type="match status" value="1"/>
</dbReference>
<evidence type="ECO:0000256" key="8">
    <source>
        <dbReference type="PROSITE-ProRule" id="PRU00552"/>
    </source>
</evidence>
<dbReference type="AlphaFoldDB" id="A0A091BGA5"/>
<dbReference type="Gene3D" id="3.40.50.300">
    <property type="entry name" value="P-loop containing nucleotide triphosphate hydrolases"/>
    <property type="match status" value="2"/>
</dbReference>
<dbReference type="RefSeq" id="WP_043801494.1">
    <property type="nucleotide sequence ID" value="NZ_AVCH01000088.1"/>
</dbReference>
<dbReference type="GO" id="GO:0003723">
    <property type="term" value="F:RNA binding"/>
    <property type="evidence" value="ECO:0007669"/>
    <property type="project" value="UniProtKB-KW"/>
</dbReference>
<dbReference type="CDD" id="cd00268">
    <property type="entry name" value="DEADc"/>
    <property type="match status" value="1"/>
</dbReference>
<evidence type="ECO:0000256" key="1">
    <source>
        <dbReference type="ARBA" id="ARBA00022490"/>
    </source>
</evidence>
<evidence type="ECO:0000259" key="11">
    <source>
        <dbReference type="PROSITE" id="PS51192"/>
    </source>
</evidence>
<evidence type="ECO:0000256" key="10">
    <source>
        <dbReference type="SAM" id="MobiDB-lite"/>
    </source>
</evidence>
<dbReference type="InterPro" id="IPR011545">
    <property type="entry name" value="DEAD/DEAH_box_helicase_dom"/>
</dbReference>
<comment type="similarity">
    <text evidence="7 9">Belongs to the DEAD box helicase family.</text>
</comment>
<evidence type="ECO:0000256" key="3">
    <source>
        <dbReference type="ARBA" id="ARBA00022801"/>
    </source>
</evidence>
<evidence type="ECO:0008006" key="16">
    <source>
        <dbReference type="Google" id="ProtNLM"/>
    </source>
</evidence>
<dbReference type="EMBL" id="AVCH01000088">
    <property type="protein sequence ID" value="KFN50552.1"/>
    <property type="molecule type" value="Genomic_DNA"/>
</dbReference>
<dbReference type="InterPro" id="IPR050079">
    <property type="entry name" value="DEAD_box_RNA_helicase"/>
</dbReference>
<evidence type="ECO:0000313" key="14">
    <source>
        <dbReference type="EMBL" id="KFN50552.1"/>
    </source>
</evidence>
<dbReference type="OrthoDB" id="9805696at2"/>
<dbReference type="Pfam" id="PF12300">
    <property type="entry name" value="RhlB"/>
    <property type="match status" value="1"/>
</dbReference>
<dbReference type="InterPro" id="IPR044742">
    <property type="entry name" value="DEAD/DEAH_RhlB"/>
</dbReference>
<gene>
    <name evidence="14" type="ORF">N790_14995</name>
</gene>
<dbReference type="NCBIfam" id="NF003390">
    <property type="entry name" value="PRK04537.1"/>
    <property type="match status" value="1"/>
</dbReference>
<evidence type="ECO:0000313" key="15">
    <source>
        <dbReference type="Proteomes" id="UP000029392"/>
    </source>
</evidence>
<dbReference type="InterPro" id="IPR014014">
    <property type="entry name" value="RNA_helicase_DEAD_Q_motif"/>
</dbReference>
<dbReference type="eggNOG" id="COG0513">
    <property type="taxonomic scope" value="Bacteria"/>
</dbReference>
<dbReference type="PROSITE" id="PS51195">
    <property type="entry name" value="Q_MOTIF"/>
    <property type="match status" value="1"/>
</dbReference>
<dbReference type="PROSITE" id="PS51194">
    <property type="entry name" value="HELICASE_CTER"/>
    <property type="match status" value="1"/>
</dbReference>
<dbReference type="InterPro" id="IPR027417">
    <property type="entry name" value="P-loop_NTPase"/>
</dbReference>
<dbReference type="GO" id="GO:0005524">
    <property type="term" value="F:ATP binding"/>
    <property type="evidence" value="ECO:0007669"/>
    <property type="project" value="UniProtKB-KW"/>
</dbReference>
<keyword evidence="6" id="KW-0694">RNA-binding</keyword>
<keyword evidence="2 9" id="KW-0547">Nucleotide-binding</keyword>
<dbReference type="GO" id="GO:0016817">
    <property type="term" value="F:hydrolase activity, acting on acid anhydrides"/>
    <property type="evidence" value="ECO:0007669"/>
    <property type="project" value="InterPro"/>
</dbReference>
<evidence type="ECO:0000259" key="13">
    <source>
        <dbReference type="PROSITE" id="PS51195"/>
    </source>
</evidence>
<dbReference type="InterPro" id="IPR014001">
    <property type="entry name" value="Helicase_ATP-bd"/>
</dbReference>
<dbReference type="SMART" id="SM00490">
    <property type="entry name" value="HELICc"/>
    <property type="match status" value="1"/>
</dbReference>
<dbReference type="PANTHER" id="PTHR47959">
    <property type="entry name" value="ATP-DEPENDENT RNA HELICASE RHLE-RELATED"/>
    <property type="match status" value="1"/>
</dbReference>
<organism evidence="14 15">
    <name type="scientific">Arenimonas malthae CC-JY-1</name>
    <dbReference type="NCBI Taxonomy" id="1384054"/>
    <lineage>
        <taxon>Bacteria</taxon>
        <taxon>Pseudomonadati</taxon>
        <taxon>Pseudomonadota</taxon>
        <taxon>Gammaproteobacteria</taxon>
        <taxon>Lysobacterales</taxon>
        <taxon>Lysobacteraceae</taxon>
        <taxon>Arenimonas</taxon>
    </lineage>
</organism>
<dbReference type="InterPro" id="IPR022077">
    <property type="entry name" value="RhlB"/>
</dbReference>
<feature type="short sequence motif" description="Q motif" evidence="8">
    <location>
        <begin position="9"/>
        <end position="37"/>
    </location>
</feature>
<feature type="compositionally biased region" description="Basic and acidic residues" evidence="10">
    <location>
        <begin position="415"/>
        <end position="429"/>
    </location>
</feature>
<feature type="domain" description="Helicase C-terminal" evidence="12">
    <location>
        <begin position="231"/>
        <end position="391"/>
    </location>
</feature>
<evidence type="ECO:0000256" key="7">
    <source>
        <dbReference type="ARBA" id="ARBA00038437"/>
    </source>
</evidence>
<dbReference type="PROSITE" id="PS00039">
    <property type="entry name" value="DEAD_ATP_HELICASE"/>
    <property type="match status" value="1"/>
</dbReference>
<dbReference type="GO" id="GO:0003724">
    <property type="term" value="F:RNA helicase activity"/>
    <property type="evidence" value="ECO:0007669"/>
    <property type="project" value="InterPro"/>
</dbReference>
<reference evidence="14 15" key="1">
    <citation type="submission" date="2013-09" db="EMBL/GenBank/DDBJ databases">
        <title>Genome sequencing of Arenimonas malthae.</title>
        <authorList>
            <person name="Chen F."/>
            <person name="Wang G."/>
        </authorList>
    </citation>
    <scope>NUCLEOTIDE SEQUENCE [LARGE SCALE GENOMIC DNA]</scope>
    <source>
        <strain evidence="14 15">CC-JY-1</strain>
    </source>
</reference>
<keyword evidence="4 9" id="KW-0347">Helicase</keyword>
<evidence type="ECO:0000256" key="6">
    <source>
        <dbReference type="ARBA" id="ARBA00022884"/>
    </source>
</evidence>
<dbReference type="STRING" id="1384054.N790_14995"/>
<dbReference type="Pfam" id="PF00270">
    <property type="entry name" value="DEAD"/>
    <property type="match status" value="1"/>
</dbReference>
<keyword evidence="15" id="KW-1185">Reference proteome</keyword>
<comment type="caution">
    <text evidence="14">The sequence shown here is derived from an EMBL/GenBank/DDBJ whole genome shotgun (WGS) entry which is preliminary data.</text>
</comment>
<dbReference type="SMART" id="SM00487">
    <property type="entry name" value="DEXDc"/>
    <property type="match status" value="1"/>
</dbReference>
<feature type="non-terminal residue" evidence="14">
    <location>
        <position position="456"/>
    </location>
</feature>
<dbReference type="CDD" id="cd18787">
    <property type="entry name" value="SF2_C_DEAD"/>
    <property type="match status" value="1"/>
</dbReference>
<feature type="domain" description="Helicase ATP-binding" evidence="11">
    <location>
        <begin position="40"/>
        <end position="220"/>
    </location>
</feature>
<dbReference type="InterPro" id="IPR001650">
    <property type="entry name" value="Helicase_C-like"/>
</dbReference>
<accession>A0A091BGA5</accession>
<dbReference type="PANTHER" id="PTHR47959:SF10">
    <property type="entry name" value="ATP-DEPENDENT RNA HELICASE RHLB"/>
    <property type="match status" value="1"/>
</dbReference>
<dbReference type="HAMAP" id="MF_00661">
    <property type="entry name" value="DEAD_helicase_RhlB"/>
    <property type="match status" value="1"/>
</dbReference>
<proteinExistence type="inferred from homology"/>
<evidence type="ECO:0000259" key="12">
    <source>
        <dbReference type="PROSITE" id="PS51194"/>
    </source>
</evidence>
<sequence length="456" mass="50523">MSDKPLTDIAFSNFELHPALQAGLESAGFTRCTPIQALTLPIALAGRDVAGQAQTGTGKTLAFLVALMNRLLTRPALAERKPEDPRALILAPTRELAIQIHKDAVKFGSDLGLRFALVYGGVDYDKQRELLQQGVDVIIATPGRLIDYVKQHKVVSLHACEVCVLDEADRMFDLGFIKDIRFLLRRMPIRTERQTLLFSATLSHRVLELAYEHMNEPEKLVVETEFITAAKVRQKVYFPSDEEKIPLLIGLLTRSEGHRTMVFVNTKVWVERVAKALERAGFRVGVLSGDVPQKKRETLLARFQKGQLDILVATDVAARGLHIDGVSHVYNYDLPFDAEDYVHRIGRTARLGAEGDAISFACERYAMSLPDIEAYIEQKLPVAQVEKELLVPVPRAPRERVEGEEEGESVSAIFREVREAKAAEDERRGGSRSGGRGGRDGGRPGGGGRGERGPRS</sequence>
<dbReference type="Pfam" id="PF00271">
    <property type="entry name" value="Helicase_C"/>
    <property type="match status" value="1"/>
</dbReference>
<keyword evidence="1" id="KW-0963">Cytoplasm</keyword>
<dbReference type="GO" id="GO:0005829">
    <property type="term" value="C:cytosol"/>
    <property type="evidence" value="ECO:0007669"/>
    <property type="project" value="TreeGrafter"/>
</dbReference>